<keyword evidence="3" id="KW-1185">Reference proteome</keyword>
<dbReference type="InterPro" id="IPR052895">
    <property type="entry name" value="HetReg/Transcr_Mod"/>
</dbReference>
<dbReference type="AlphaFoldDB" id="A0A8H7W194"/>
<dbReference type="Pfam" id="PF06985">
    <property type="entry name" value="HET"/>
    <property type="match status" value="1"/>
</dbReference>
<evidence type="ECO:0000313" key="2">
    <source>
        <dbReference type="EMBL" id="KAG4411417.1"/>
    </source>
</evidence>
<evidence type="ECO:0000313" key="3">
    <source>
        <dbReference type="Proteomes" id="UP000664132"/>
    </source>
</evidence>
<dbReference type="EMBL" id="JAFJYH010000479">
    <property type="protein sequence ID" value="KAG4411417.1"/>
    <property type="molecule type" value="Genomic_DNA"/>
</dbReference>
<feature type="domain" description="Heterokaryon incompatibility" evidence="1">
    <location>
        <begin position="86"/>
        <end position="239"/>
    </location>
</feature>
<name>A0A8H7W194_9HELO</name>
<protein>
    <recommendedName>
        <fullName evidence="1">Heterokaryon incompatibility domain-containing protein</fullName>
    </recommendedName>
</protein>
<evidence type="ECO:0000259" key="1">
    <source>
        <dbReference type="Pfam" id="PF06985"/>
    </source>
</evidence>
<dbReference type="InterPro" id="IPR010730">
    <property type="entry name" value="HET"/>
</dbReference>
<reference evidence="2" key="1">
    <citation type="submission" date="2021-02" db="EMBL/GenBank/DDBJ databases">
        <title>Genome sequence Cadophora malorum strain M34.</title>
        <authorList>
            <person name="Stefanovic E."/>
            <person name="Vu D."/>
            <person name="Scully C."/>
            <person name="Dijksterhuis J."/>
            <person name="Roader J."/>
            <person name="Houbraken J."/>
        </authorList>
    </citation>
    <scope>NUCLEOTIDE SEQUENCE</scope>
    <source>
        <strain evidence="2">M34</strain>
    </source>
</reference>
<accession>A0A8H7W194</accession>
<sequence length="620" mass="70129">MYHKFELSSLIRTLFAFPRVPSYTYKPLHGPPDAIRLILLQPAPFLSSPINCHLIETSWLAESPLTPPLSKPPSKSQSQSPAPKGYTALSYTWGTTSHSHPNLKPITIDGRPFHITPNLHTALTHLRSASPRKELRLWADSLCIDQSSFSERNLHVSHMREIYSAARETVIFLGEATPGSDALLNAIQEAVSEIEGATTRNALLKSLERVSGMRKHELVHEAERILWRVYWKRIWIFQEIVVSENPIVQCGAVRVRWESFCQAVIALLMEIKVFGGGYGNAARERLDAIYWERKAWRKKRGLSNKKSRWDMWGGGEDDRMGLLDLLVTKRGSEATDPRDMVFAISGVAVMPVASKELRITYEEALARVYMNTVKHIVQNNHSYEVISHAGPVTSDSDSRYKIPSWAPDWRYPSPYKTKIVDWVAISSPPEVVKQNHIFLDQYSSLVCLGYIYSTIQSISADTSETKLAGGGIGRVVWDDKWRRRKLIEHGVLSDLGTRLGTVMSLVSRSHPLTHGRKLAKLKGDVLALVPKEARERDIVVLFRGAKVPFVLRKLKKEESSGDAWDSLEIEALTAFQEMDSKRQDLKPGHYQFIGECFADGLMRADSHENRSEKFQAFALH</sequence>
<dbReference type="PANTHER" id="PTHR24148">
    <property type="entry name" value="ANKYRIN REPEAT DOMAIN-CONTAINING PROTEIN 39 HOMOLOG-RELATED"/>
    <property type="match status" value="1"/>
</dbReference>
<dbReference type="Proteomes" id="UP000664132">
    <property type="component" value="Unassembled WGS sequence"/>
</dbReference>
<dbReference type="PANTHER" id="PTHR24148:SF73">
    <property type="entry name" value="HET DOMAIN PROTEIN (AFU_ORTHOLOGUE AFUA_8G01020)"/>
    <property type="match status" value="1"/>
</dbReference>
<gene>
    <name evidence="2" type="ORF">IFR04_015442</name>
</gene>
<dbReference type="OrthoDB" id="3565383at2759"/>
<comment type="caution">
    <text evidence="2">The sequence shown here is derived from an EMBL/GenBank/DDBJ whole genome shotgun (WGS) entry which is preliminary data.</text>
</comment>
<proteinExistence type="predicted"/>
<organism evidence="2 3">
    <name type="scientific">Cadophora malorum</name>
    <dbReference type="NCBI Taxonomy" id="108018"/>
    <lineage>
        <taxon>Eukaryota</taxon>
        <taxon>Fungi</taxon>
        <taxon>Dikarya</taxon>
        <taxon>Ascomycota</taxon>
        <taxon>Pezizomycotina</taxon>
        <taxon>Leotiomycetes</taxon>
        <taxon>Helotiales</taxon>
        <taxon>Ploettnerulaceae</taxon>
        <taxon>Cadophora</taxon>
    </lineage>
</organism>